<dbReference type="Proteomes" id="UP000321947">
    <property type="component" value="Unassembled WGS sequence"/>
</dbReference>
<reference evidence="4 5" key="1">
    <citation type="submission" date="2019-08" db="EMBL/GenBank/DDBJ databases">
        <title>Draft genome sequences of two oriental melons (Cucumis melo L. var makuwa).</title>
        <authorList>
            <person name="Kwon S.-Y."/>
        </authorList>
    </citation>
    <scope>NUCLEOTIDE SEQUENCE [LARGE SCALE GENOMIC DNA]</scope>
    <source>
        <strain evidence="5">cv. Chang Bougi</strain>
        <strain evidence="4">cv. SW 3</strain>
        <tissue evidence="2">Leaf</tissue>
    </source>
</reference>
<protein>
    <submittedName>
        <fullName evidence="2">RING-H2 finger protein ATL66</fullName>
    </submittedName>
</protein>
<evidence type="ECO:0000256" key="1">
    <source>
        <dbReference type="SAM" id="MobiDB-lite"/>
    </source>
</evidence>
<evidence type="ECO:0000313" key="4">
    <source>
        <dbReference type="Proteomes" id="UP000321393"/>
    </source>
</evidence>
<dbReference type="EMBL" id="SSTD01011273">
    <property type="protein sequence ID" value="TYK09869.1"/>
    <property type="molecule type" value="Genomic_DNA"/>
</dbReference>
<proteinExistence type="predicted"/>
<name>A0A5A7UZF5_CUCMM</name>
<accession>A0A5A7UZF5</accession>
<sequence length="100" mass="11251">MCYVFGKDRRRCGVECVEGYNGFPTNDGNDMEIHMMYSWGLNMSPDDTMGTHGRSSEGRNGSIGSKRKQGDQTVETVKIICNAMEYANDQLKDIAEWSNL</sequence>
<evidence type="ECO:0000313" key="2">
    <source>
        <dbReference type="EMBL" id="KAA0061292.1"/>
    </source>
</evidence>
<organism evidence="2 4">
    <name type="scientific">Cucumis melo var. makuwa</name>
    <name type="common">Oriental melon</name>
    <dbReference type="NCBI Taxonomy" id="1194695"/>
    <lineage>
        <taxon>Eukaryota</taxon>
        <taxon>Viridiplantae</taxon>
        <taxon>Streptophyta</taxon>
        <taxon>Embryophyta</taxon>
        <taxon>Tracheophyta</taxon>
        <taxon>Spermatophyta</taxon>
        <taxon>Magnoliopsida</taxon>
        <taxon>eudicotyledons</taxon>
        <taxon>Gunneridae</taxon>
        <taxon>Pentapetalae</taxon>
        <taxon>rosids</taxon>
        <taxon>fabids</taxon>
        <taxon>Cucurbitales</taxon>
        <taxon>Cucurbitaceae</taxon>
        <taxon>Benincaseae</taxon>
        <taxon>Cucumis</taxon>
    </lineage>
</organism>
<feature type="region of interest" description="Disordered" evidence="1">
    <location>
        <begin position="46"/>
        <end position="72"/>
    </location>
</feature>
<dbReference type="Proteomes" id="UP000321393">
    <property type="component" value="Unassembled WGS sequence"/>
</dbReference>
<evidence type="ECO:0000313" key="3">
    <source>
        <dbReference type="EMBL" id="TYK09869.1"/>
    </source>
</evidence>
<dbReference type="EMBL" id="SSTE01005050">
    <property type="protein sequence ID" value="KAA0061292.1"/>
    <property type="molecule type" value="Genomic_DNA"/>
</dbReference>
<comment type="caution">
    <text evidence="2">The sequence shown here is derived from an EMBL/GenBank/DDBJ whole genome shotgun (WGS) entry which is preliminary data.</text>
</comment>
<gene>
    <name evidence="3" type="ORF">E5676_scaffold39G00380</name>
    <name evidence="2" type="ORF">E6C27_scaffold455G001360</name>
</gene>
<evidence type="ECO:0000313" key="5">
    <source>
        <dbReference type="Proteomes" id="UP000321947"/>
    </source>
</evidence>
<dbReference type="AlphaFoldDB" id="A0A5A7UZF5"/>